<evidence type="ECO:0000256" key="3">
    <source>
        <dbReference type="ARBA" id="ARBA00022833"/>
    </source>
</evidence>
<evidence type="ECO:0000256" key="8">
    <source>
        <dbReference type="PIRSR" id="PIRSR602481-2"/>
    </source>
</evidence>
<keyword evidence="5" id="KW-0238">DNA-binding</keyword>
<keyword evidence="8" id="KW-0408">Iron</keyword>
<dbReference type="OrthoDB" id="8659436at2"/>
<dbReference type="InterPro" id="IPR036388">
    <property type="entry name" value="WH-like_DNA-bd_sf"/>
</dbReference>
<feature type="compositionally biased region" description="Basic residues" evidence="9">
    <location>
        <begin position="1"/>
        <end position="13"/>
    </location>
</feature>
<comment type="caution">
    <text evidence="10">The sequence shown here is derived from an EMBL/GenBank/DDBJ whole genome shotgun (WGS) entry which is preliminary data.</text>
</comment>
<dbReference type="InterPro" id="IPR036390">
    <property type="entry name" value="WH_DNA-bd_sf"/>
</dbReference>
<keyword evidence="7" id="KW-0479">Metal-binding</keyword>
<evidence type="ECO:0000256" key="2">
    <source>
        <dbReference type="ARBA" id="ARBA00022491"/>
    </source>
</evidence>
<dbReference type="GO" id="GO:0000976">
    <property type="term" value="F:transcription cis-regulatory region binding"/>
    <property type="evidence" value="ECO:0007669"/>
    <property type="project" value="TreeGrafter"/>
</dbReference>
<dbReference type="CDD" id="cd07153">
    <property type="entry name" value="Fur_like"/>
    <property type="match status" value="1"/>
</dbReference>
<feature type="compositionally biased region" description="Low complexity" evidence="9">
    <location>
        <begin position="14"/>
        <end position="32"/>
    </location>
</feature>
<feature type="binding site" evidence="7">
    <location>
        <position position="126"/>
    </location>
    <ligand>
        <name>Zn(2+)</name>
        <dbReference type="ChEBI" id="CHEBI:29105"/>
    </ligand>
</feature>
<feature type="binding site" evidence="8">
    <location>
        <position position="120"/>
    </location>
    <ligand>
        <name>Fe cation</name>
        <dbReference type="ChEBI" id="CHEBI:24875"/>
    </ligand>
</feature>
<feature type="region of interest" description="Disordered" evidence="9">
    <location>
        <begin position="1"/>
        <end position="56"/>
    </location>
</feature>
<keyword evidence="2" id="KW-0678">Repressor</keyword>
<comment type="cofactor">
    <cofactor evidence="8">
        <name>Mn(2+)</name>
        <dbReference type="ChEBI" id="CHEBI:29035"/>
    </cofactor>
    <cofactor evidence="8">
        <name>Fe(2+)</name>
        <dbReference type="ChEBI" id="CHEBI:29033"/>
    </cofactor>
    <text evidence="8">Binds 1 Mn(2+) or Fe(2+) ion per subunit.</text>
</comment>
<dbReference type="InterPro" id="IPR002481">
    <property type="entry name" value="FUR"/>
</dbReference>
<dbReference type="EMBL" id="SGWV01000010">
    <property type="protein sequence ID" value="RZS53218.1"/>
    <property type="molecule type" value="Genomic_DNA"/>
</dbReference>
<dbReference type="Pfam" id="PF01475">
    <property type="entry name" value="FUR"/>
    <property type="match status" value="1"/>
</dbReference>
<keyword evidence="11" id="KW-1185">Reference proteome</keyword>
<dbReference type="PANTHER" id="PTHR33202">
    <property type="entry name" value="ZINC UPTAKE REGULATION PROTEIN"/>
    <property type="match status" value="1"/>
</dbReference>
<evidence type="ECO:0000256" key="7">
    <source>
        <dbReference type="PIRSR" id="PIRSR602481-1"/>
    </source>
</evidence>
<feature type="binding site" evidence="8">
    <location>
        <position position="155"/>
    </location>
    <ligand>
        <name>Fe cation</name>
        <dbReference type="ChEBI" id="CHEBI:24875"/>
    </ligand>
</feature>
<feature type="binding site" evidence="7">
    <location>
        <position position="166"/>
    </location>
    <ligand>
        <name>Zn(2+)</name>
        <dbReference type="ChEBI" id="CHEBI:29105"/>
    </ligand>
</feature>
<evidence type="ECO:0000256" key="6">
    <source>
        <dbReference type="ARBA" id="ARBA00023163"/>
    </source>
</evidence>
<dbReference type="Gene3D" id="3.30.1490.190">
    <property type="match status" value="1"/>
</dbReference>
<keyword evidence="3 7" id="KW-0862">Zinc</keyword>
<feature type="binding site" evidence="7">
    <location>
        <position position="163"/>
    </location>
    <ligand>
        <name>Zn(2+)</name>
        <dbReference type="ChEBI" id="CHEBI:29105"/>
    </ligand>
</feature>
<evidence type="ECO:0000256" key="5">
    <source>
        <dbReference type="ARBA" id="ARBA00023125"/>
    </source>
</evidence>
<comment type="similarity">
    <text evidence="1">Belongs to the Fur family.</text>
</comment>
<evidence type="ECO:0000256" key="4">
    <source>
        <dbReference type="ARBA" id="ARBA00023015"/>
    </source>
</evidence>
<evidence type="ECO:0000313" key="10">
    <source>
        <dbReference type="EMBL" id="RZS53218.1"/>
    </source>
</evidence>
<dbReference type="InterPro" id="IPR043135">
    <property type="entry name" value="Fur_C"/>
</dbReference>
<sequence>MSSGHAHTHRAHSAHSGDSAHSGNSAHSGSSAEHVDPVDVPDLPAGTRSTRQRGAVQASLLAAGRPLTAPELLAAGQTTVPGLGIATVYRHLKALQADARVRTLELPGQPVRYEWVVQAHLHHFHCHRCDRVFPLDGCPGHIEQIAPAGFVVERHELTLHGLCGECAVLAEAGAA</sequence>
<gene>
    <name evidence="10" type="ORF">EV685_2845</name>
</gene>
<evidence type="ECO:0000256" key="9">
    <source>
        <dbReference type="SAM" id="MobiDB-lite"/>
    </source>
</evidence>
<dbReference type="GO" id="GO:0045892">
    <property type="term" value="P:negative regulation of DNA-templated transcription"/>
    <property type="evidence" value="ECO:0007669"/>
    <property type="project" value="TreeGrafter"/>
</dbReference>
<dbReference type="GO" id="GO:0003700">
    <property type="term" value="F:DNA-binding transcription factor activity"/>
    <property type="evidence" value="ECO:0007669"/>
    <property type="project" value="InterPro"/>
</dbReference>
<dbReference type="Proteomes" id="UP000293433">
    <property type="component" value="Unassembled WGS sequence"/>
</dbReference>
<dbReference type="GO" id="GO:0008270">
    <property type="term" value="F:zinc ion binding"/>
    <property type="evidence" value="ECO:0007669"/>
    <property type="project" value="TreeGrafter"/>
</dbReference>
<dbReference type="GO" id="GO:1900376">
    <property type="term" value="P:regulation of secondary metabolite biosynthetic process"/>
    <property type="evidence" value="ECO:0007669"/>
    <property type="project" value="TreeGrafter"/>
</dbReference>
<keyword evidence="4" id="KW-0805">Transcription regulation</keyword>
<keyword evidence="6" id="KW-0804">Transcription</keyword>
<dbReference type="PANTHER" id="PTHR33202:SF22">
    <property type="entry name" value="HYDROGEN PEROXIDE SENSITIVE REPRESSOR"/>
    <property type="match status" value="1"/>
</dbReference>
<dbReference type="AlphaFoldDB" id="A0A4Q7LIB5"/>
<comment type="cofactor">
    <cofactor evidence="7">
        <name>Zn(2+)</name>
        <dbReference type="ChEBI" id="CHEBI:29105"/>
    </cofactor>
    <text evidence="7">Binds 1 zinc ion per subunit.</text>
</comment>
<name>A0A4Q7LIB5_9BURK</name>
<protein>
    <submittedName>
        <fullName evidence="10">Fe2+ or Zn2+ uptake regulation protein</fullName>
    </submittedName>
</protein>
<dbReference type="SUPFAM" id="SSF46785">
    <property type="entry name" value="Winged helix' DNA-binding domain"/>
    <property type="match status" value="1"/>
</dbReference>
<dbReference type="Gene3D" id="1.10.10.10">
    <property type="entry name" value="Winged helix-like DNA-binding domain superfamily/Winged helix DNA-binding domain"/>
    <property type="match status" value="1"/>
</dbReference>
<accession>A0A4Q7LIB5</accession>
<feature type="binding site" evidence="7">
    <location>
        <position position="129"/>
    </location>
    <ligand>
        <name>Zn(2+)</name>
        <dbReference type="ChEBI" id="CHEBI:29105"/>
    </ligand>
</feature>
<organism evidence="10 11">
    <name type="scientific">Sphaerotilus mobilis</name>
    <dbReference type="NCBI Taxonomy" id="47994"/>
    <lineage>
        <taxon>Bacteria</taxon>
        <taxon>Pseudomonadati</taxon>
        <taxon>Pseudomonadota</taxon>
        <taxon>Betaproteobacteria</taxon>
        <taxon>Burkholderiales</taxon>
        <taxon>Sphaerotilaceae</taxon>
        <taxon>Sphaerotilus</taxon>
    </lineage>
</organism>
<evidence type="ECO:0000313" key="11">
    <source>
        <dbReference type="Proteomes" id="UP000293433"/>
    </source>
</evidence>
<evidence type="ECO:0000256" key="1">
    <source>
        <dbReference type="ARBA" id="ARBA00007957"/>
    </source>
</evidence>
<dbReference type="RefSeq" id="WP_130482677.1">
    <property type="nucleotide sequence ID" value="NZ_SGWV01000010.1"/>
</dbReference>
<reference evidence="10 11" key="1">
    <citation type="submission" date="2019-02" db="EMBL/GenBank/DDBJ databases">
        <title>Genomic Encyclopedia of Type Strains, Phase IV (KMG-IV): sequencing the most valuable type-strain genomes for metagenomic binning, comparative biology and taxonomic classification.</title>
        <authorList>
            <person name="Goeker M."/>
        </authorList>
    </citation>
    <scope>NUCLEOTIDE SEQUENCE [LARGE SCALE GENOMIC DNA]</scope>
    <source>
        <strain evidence="10 11">DSM 10617</strain>
    </source>
</reference>
<proteinExistence type="inferred from homology"/>